<dbReference type="Gene3D" id="3.40.1620.10">
    <property type="entry name" value="YefM-like domain"/>
    <property type="match status" value="1"/>
</dbReference>
<dbReference type="InterPro" id="IPR006442">
    <property type="entry name" value="Antitoxin_Phd/YefM"/>
</dbReference>
<evidence type="ECO:0000313" key="4">
    <source>
        <dbReference type="Proteomes" id="UP001138997"/>
    </source>
</evidence>
<name>A0A9X1NBK2_9ACTN</name>
<comment type="function">
    <text evidence="2">Antitoxin component of a type II toxin-antitoxin (TA) system.</text>
</comment>
<dbReference type="EMBL" id="JAJOMB010000004">
    <property type="protein sequence ID" value="MCD5311090.1"/>
    <property type="molecule type" value="Genomic_DNA"/>
</dbReference>
<dbReference type="Proteomes" id="UP001138997">
    <property type="component" value="Unassembled WGS sequence"/>
</dbReference>
<dbReference type="PANTHER" id="PTHR33713">
    <property type="entry name" value="ANTITOXIN YAFN-RELATED"/>
    <property type="match status" value="1"/>
</dbReference>
<dbReference type="Gene3D" id="1.10.1220.170">
    <property type="match status" value="1"/>
</dbReference>
<dbReference type="Pfam" id="PF02604">
    <property type="entry name" value="PhdYeFM_antitox"/>
    <property type="match status" value="1"/>
</dbReference>
<evidence type="ECO:0000313" key="3">
    <source>
        <dbReference type="EMBL" id="MCD5311090.1"/>
    </source>
</evidence>
<reference evidence="3" key="1">
    <citation type="submission" date="2021-11" db="EMBL/GenBank/DDBJ databases">
        <title>Streptomyces corallinus and Kineosporia corallina sp. nov., two new coral-derived marine actinobacteria.</title>
        <authorList>
            <person name="Buangrab K."/>
            <person name="Sutthacheep M."/>
            <person name="Yeemin T."/>
            <person name="Harunari E."/>
            <person name="Igarashi Y."/>
            <person name="Sripreechasak P."/>
            <person name="Kanchanasin P."/>
            <person name="Tanasupawat S."/>
            <person name="Phongsopitanun W."/>
        </authorList>
    </citation>
    <scope>NUCLEOTIDE SEQUENCE</scope>
    <source>
        <strain evidence="3">JCM 31032</strain>
    </source>
</reference>
<dbReference type="SUPFAM" id="SSF143120">
    <property type="entry name" value="YefM-like"/>
    <property type="match status" value="1"/>
</dbReference>
<evidence type="ECO:0000256" key="1">
    <source>
        <dbReference type="ARBA" id="ARBA00009981"/>
    </source>
</evidence>
<proteinExistence type="inferred from homology"/>
<dbReference type="InterPro" id="IPR051405">
    <property type="entry name" value="phD/YefM_antitoxin"/>
</dbReference>
<dbReference type="PANTHER" id="PTHR33713:SF10">
    <property type="entry name" value="ANTITOXIN YAFN"/>
    <property type="match status" value="1"/>
</dbReference>
<comment type="caution">
    <text evidence="3">The sequence shown here is derived from an EMBL/GenBank/DDBJ whole genome shotgun (WGS) entry which is preliminary data.</text>
</comment>
<protein>
    <recommendedName>
        <fullName evidence="2">Antitoxin</fullName>
    </recommendedName>
</protein>
<sequence length="100" mass="11071">MTIPVSATYLSMADARTNLRELLDNVKATHARYSITRNGEVDAVLMSADDLEALEETLEILSDPDEIAAIREGLSDIEAGDVFTIAEVRREFGLRPTRSF</sequence>
<accession>A0A9X1NBK2</accession>
<organism evidence="3 4">
    <name type="scientific">Kineosporia babensis</name>
    <dbReference type="NCBI Taxonomy" id="499548"/>
    <lineage>
        <taxon>Bacteria</taxon>
        <taxon>Bacillati</taxon>
        <taxon>Actinomycetota</taxon>
        <taxon>Actinomycetes</taxon>
        <taxon>Kineosporiales</taxon>
        <taxon>Kineosporiaceae</taxon>
        <taxon>Kineosporia</taxon>
    </lineage>
</organism>
<dbReference type="InterPro" id="IPR036165">
    <property type="entry name" value="YefM-like_sf"/>
</dbReference>
<dbReference type="NCBIfam" id="TIGR01552">
    <property type="entry name" value="phd_fam"/>
    <property type="match status" value="1"/>
</dbReference>
<comment type="similarity">
    <text evidence="1 2">Belongs to the phD/YefM antitoxin family.</text>
</comment>
<dbReference type="AlphaFoldDB" id="A0A9X1NBK2"/>
<gene>
    <name evidence="3" type="ORF">LR394_09295</name>
</gene>
<keyword evidence="4" id="KW-1185">Reference proteome</keyword>
<dbReference type="RefSeq" id="WP_231440268.1">
    <property type="nucleotide sequence ID" value="NZ_JAJOMB010000004.1"/>
</dbReference>
<evidence type="ECO:0000256" key="2">
    <source>
        <dbReference type="RuleBase" id="RU362080"/>
    </source>
</evidence>